<feature type="transmembrane region" description="Helical" evidence="1">
    <location>
        <begin position="50"/>
        <end position="73"/>
    </location>
</feature>
<evidence type="ECO:0000313" key="3">
    <source>
        <dbReference type="Proteomes" id="UP000484885"/>
    </source>
</evidence>
<organism evidence="2 3">
    <name type="scientific">Wenzhouxiangella limi</name>
    <dbReference type="NCBI Taxonomy" id="2707351"/>
    <lineage>
        <taxon>Bacteria</taxon>
        <taxon>Pseudomonadati</taxon>
        <taxon>Pseudomonadota</taxon>
        <taxon>Gammaproteobacteria</taxon>
        <taxon>Chromatiales</taxon>
        <taxon>Wenzhouxiangellaceae</taxon>
        <taxon>Wenzhouxiangella</taxon>
    </lineage>
</organism>
<keyword evidence="3" id="KW-1185">Reference proteome</keyword>
<evidence type="ECO:0000256" key="1">
    <source>
        <dbReference type="SAM" id="Phobius"/>
    </source>
</evidence>
<name>A0A845V0L4_9GAMM</name>
<feature type="transmembrane region" description="Helical" evidence="1">
    <location>
        <begin position="284"/>
        <end position="303"/>
    </location>
</feature>
<feature type="transmembrane region" description="Helical" evidence="1">
    <location>
        <begin position="117"/>
        <end position="135"/>
    </location>
</feature>
<sequence length="316" mass="32255">MAVLILALALIGLPLFAVAAFGALWAFRQAGLDSAVLMLEFHRLAEFPELAALPLLVAAGLMVQRDPAVAALLQRGDARSPLAVLLAGVIAPGLTLLVFAVAAAALVPVTAPNHAELLRAALPVVAIALAVKLLSSPGRRNLPGVSGSALRVLVPPAILVGLFYAPGLNPIPVAALVLAWVALDSMVLRRQLGVAEIATIVIDAVVRSAPALLVLGLAIAWISVGQHRWVLPGDGSAGLVSNVLLQVAVWTFSAALTVIAGAMIRHPTVTMALLAPPGVLVAQASGLSLILQGLGMAIALSLADPLRKSLRRSGSG</sequence>
<dbReference type="Proteomes" id="UP000484885">
    <property type="component" value="Unassembled WGS sequence"/>
</dbReference>
<feature type="transmembrane region" description="Helical" evidence="1">
    <location>
        <begin position="243"/>
        <end position="264"/>
    </location>
</feature>
<dbReference type="EMBL" id="JAAGSC010000031">
    <property type="protein sequence ID" value="NDY94826.1"/>
    <property type="molecule type" value="Genomic_DNA"/>
</dbReference>
<reference evidence="2 3" key="1">
    <citation type="submission" date="2020-02" db="EMBL/GenBank/DDBJ databases">
        <authorList>
            <person name="Zhang X.-Y."/>
        </authorList>
    </citation>
    <scope>NUCLEOTIDE SEQUENCE [LARGE SCALE GENOMIC DNA]</scope>
    <source>
        <strain evidence="2 3">C33</strain>
    </source>
</reference>
<dbReference type="AlphaFoldDB" id="A0A845V0L4"/>
<feature type="transmembrane region" description="Helical" evidence="1">
    <location>
        <begin position="85"/>
        <end position="111"/>
    </location>
</feature>
<keyword evidence="1" id="KW-1133">Transmembrane helix</keyword>
<comment type="caution">
    <text evidence="2">The sequence shown here is derived from an EMBL/GenBank/DDBJ whole genome shotgun (WGS) entry which is preliminary data.</text>
</comment>
<feature type="transmembrane region" description="Helical" evidence="1">
    <location>
        <begin position="200"/>
        <end position="223"/>
    </location>
</feature>
<protein>
    <submittedName>
        <fullName evidence="2">Uncharacterized protein</fullName>
    </submittedName>
</protein>
<evidence type="ECO:0000313" key="2">
    <source>
        <dbReference type="EMBL" id="NDY94826.1"/>
    </source>
</evidence>
<proteinExistence type="predicted"/>
<dbReference type="RefSeq" id="WP_164210208.1">
    <property type="nucleotide sequence ID" value="NZ_JAAGSC010000031.1"/>
</dbReference>
<keyword evidence="1" id="KW-0812">Transmembrane</keyword>
<keyword evidence="1" id="KW-0472">Membrane</keyword>
<accession>A0A845V0L4</accession>
<gene>
    <name evidence="2" type="ORF">G3I74_03680</name>
</gene>